<organism evidence="3 4">
    <name type="scientific">Sordaria brevicollis</name>
    <dbReference type="NCBI Taxonomy" id="83679"/>
    <lineage>
        <taxon>Eukaryota</taxon>
        <taxon>Fungi</taxon>
        <taxon>Dikarya</taxon>
        <taxon>Ascomycota</taxon>
        <taxon>Pezizomycotina</taxon>
        <taxon>Sordariomycetes</taxon>
        <taxon>Sordariomycetidae</taxon>
        <taxon>Sordariales</taxon>
        <taxon>Sordariaceae</taxon>
        <taxon>Sordaria</taxon>
    </lineage>
</organism>
<feature type="compositionally biased region" description="Basic and acidic residues" evidence="1">
    <location>
        <begin position="605"/>
        <end position="615"/>
    </location>
</feature>
<feature type="region of interest" description="Disordered" evidence="1">
    <location>
        <begin position="436"/>
        <end position="478"/>
    </location>
</feature>
<feature type="domain" description="C2H2-type" evidence="2">
    <location>
        <begin position="351"/>
        <end position="373"/>
    </location>
</feature>
<comment type="caution">
    <text evidence="3">The sequence shown here is derived from an EMBL/GenBank/DDBJ whole genome shotgun (WGS) entry which is preliminary data.</text>
</comment>
<dbReference type="SMART" id="SM00355">
    <property type="entry name" value="ZnF_C2H2"/>
    <property type="match status" value="3"/>
</dbReference>
<dbReference type="EMBL" id="JAUTDP010000010">
    <property type="protein sequence ID" value="KAK3395686.1"/>
    <property type="molecule type" value="Genomic_DNA"/>
</dbReference>
<evidence type="ECO:0000259" key="2">
    <source>
        <dbReference type="PROSITE" id="PS00028"/>
    </source>
</evidence>
<accession>A0AAE0P943</accession>
<sequence>MSEIPKIAPIVSSILSSFDKLIASSDISDGPHTSVASSCFGRFKLWSASSGAHQQRTRSLDYKLRGASTLKFQVTSLLKELRDVLDEVNKGPSESRSLAAALKLPQQNKALDKELVNYFSNDETPSRSVVDELLDDAKHVINCLLRLSIVIRNPTPYDHFLSRAKFIEGAEPFDIGYIRDRFRGLDDHELVERLGKSLSIRRQYFRYREDHFNHLSDGLPGTKGDQATTIASSIPEHLKKRDDSTVTPGIFIDDIDAHSEVATSYAASEADSDQPRVPPVPSGYIDGPIKCPFCHAIIRIDGRRAWKKHVFRDLQPYICLAKSCPAANKLYERRRDWSQHMRLEHWRLWKCPLGCNDDMHTPEEFQQHVSSRHENEISRQHVNGLVRICSVSYPVKARGPCLFCDQHLPSDKLYISHVSLHMEQLALFALPSVEYDSDEDDQDEDDQDEDDSDEDDQDEDGQDEVTLAEASKDNVNSPTFLEQGVLTQQQRAALGMNPAVLQNINSVTNALYSKRVPEFSKRWGGQPNYVPPHQMQDFRNQCREEAKSLVLQKFLQVQMEAPMAGQSGNSEDLSGQRQAYHLNYTKGVDPTMMEQLGQQMLNQIRDQEGRSEETKPTVQSENQNVSGDLAGGAKTIVENKEEGDFAYHQGSAMEYQERTQEGELWEVEPTPKRISKPGETPNTTTVTVWYCVSTPSIQQHIVHQLSILNRTTATTAPITSTLTIFVQTVNIRGVDTALVQLCWSGLESLPTFPIAHEGEENNFSPDE</sequence>
<feature type="compositionally biased region" description="Acidic residues" evidence="1">
    <location>
        <begin position="436"/>
        <end position="463"/>
    </location>
</feature>
<dbReference type="InterPro" id="IPR013087">
    <property type="entry name" value="Znf_C2H2_type"/>
</dbReference>
<feature type="region of interest" description="Disordered" evidence="1">
    <location>
        <begin position="605"/>
        <end position="629"/>
    </location>
</feature>
<reference evidence="3" key="1">
    <citation type="journal article" date="2023" name="Mol. Phylogenet. Evol.">
        <title>Genome-scale phylogeny and comparative genomics of the fungal order Sordariales.</title>
        <authorList>
            <person name="Hensen N."/>
            <person name="Bonometti L."/>
            <person name="Westerberg I."/>
            <person name="Brannstrom I.O."/>
            <person name="Guillou S."/>
            <person name="Cros-Aarteil S."/>
            <person name="Calhoun S."/>
            <person name="Haridas S."/>
            <person name="Kuo A."/>
            <person name="Mondo S."/>
            <person name="Pangilinan J."/>
            <person name="Riley R."/>
            <person name="LaButti K."/>
            <person name="Andreopoulos B."/>
            <person name="Lipzen A."/>
            <person name="Chen C."/>
            <person name="Yan M."/>
            <person name="Daum C."/>
            <person name="Ng V."/>
            <person name="Clum A."/>
            <person name="Steindorff A."/>
            <person name="Ohm R.A."/>
            <person name="Martin F."/>
            <person name="Silar P."/>
            <person name="Natvig D.O."/>
            <person name="Lalanne C."/>
            <person name="Gautier V."/>
            <person name="Ament-Velasquez S.L."/>
            <person name="Kruys A."/>
            <person name="Hutchinson M.I."/>
            <person name="Powell A.J."/>
            <person name="Barry K."/>
            <person name="Miller A.N."/>
            <person name="Grigoriev I.V."/>
            <person name="Debuchy R."/>
            <person name="Gladieux P."/>
            <person name="Hiltunen Thoren M."/>
            <person name="Johannesson H."/>
        </authorList>
    </citation>
    <scope>NUCLEOTIDE SEQUENCE</scope>
    <source>
        <strain evidence="3">FGSC 1904</strain>
    </source>
</reference>
<dbReference type="Proteomes" id="UP001281003">
    <property type="component" value="Unassembled WGS sequence"/>
</dbReference>
<feature type="compositionally biased region" description="Polar residues" evidence="1">
    <location>
        <begin position="616"/>
        <end position="626"/>
    </location>
</feature>
<dbReference type="PROSITE" id="PS00028">
    <property type="entry name" value="ZINC_FINGER_C2H2_1"/>
    <property type="match status" value="1"/>
</dbReference>
<dbReference type="InterPro" id="IPR058925">
    <property type="entry name" value="zf-C2H2_AcuF"/>
</dbReference>
<evidence type="ECO:0000313" key="3">
    <source>
        <dbReference type="EMBL" id="KAK3395686.1"/>
    </source>
</evidence>
<keyword evidence="4" id="KW-1185">Reference proteome</keyword>
<reference evidence="3" key="2">
    <citation type="submission" date="2023-07" db="EMBL/GenBank/DDBJ databases">
        <authorList>
            <consortium name="Lawrence Berkeley National Laboratory"/>
            <person name="Haridas S."/>
            <person name="Hensen N."/>
            <person name="Bonometti L."/>
            <person name="Westerberg I."/>
            <person name="Brannstrom I.O."/>
            <person name="Guillou S."/>
            <person name="Cros-Aarteil S."/>
            <person name="Calhoun S."/>
            <person name="Kuo A."/>
            <person name="Mondo S."/>
            <person name="Pangilinan J."/>
            <person name="Riley R."/>
            <person name="LaButti K."/>
            <person name="Andreopoulos B."/>
            <person name="Lipzen A."/>
            <person name="Chen C."/>
            <person name="Yanf M."/>
            <person name="Daum C."/>
            <person name="Ng V."/>
            <person name="Clum A."/>
            <person name="Steindorff A."/>
            <person name="Ohm R."/>
            <person name="Martin F."/>
            <person name="Silar P."/>
            <person name="Natvig D."/>
            <person name="Lalanne C."/>
            <person name="Gautier V."/>
            <person name="Ament-velasquez S.L."/>
            <person name="Kruys A."/>
            <person name="Hutchinson M.I."/>
            <person name="Powell A.J."/>
            <person name="Barry K."/>
            <person name="Miller A.N."/>
            <person name="Grigoriev I.V."/>
            <person name="Debuchy R."/>
            <person name="Gladieux P."/>
            <person name="Thoren M.H."/>
            <person name="Johannesson H."/>
        </authorList>
    </citation>
    <scope>NUCLEOTIDE SEQUENCE</scope>
    <source>
        <strain evidence="3">FGSC 1904</strain>
    </source>
</reference>
<evidence type="ECO:0000256" key="1">
    <source>
        <dbReference type="SAM" id="MobiDB-lite"/>
    </source>
</evidence>
<dbReference type="AlphaFoldDB" id="A0AAE0P943"/>
<gene>
    <name evidence="3" type="ORF">B0T20DRAFT_43312</name>
</gene>
<name>A0AAE0P943_SORBR</name>
<dbReference type="PANTHER" id="PTHR35391">
    <property type="entry name" value="C2H2-TYPE DOMAIN-CONTAINING PROTEIN-RELATED"/>
    <property type="match status" value="1"/>
</dbReference>
<dbReference type="PANTHER" id="PTHR35391:SF7">
    <property type="entry name" value="C2H2-TYPE DOMAIN-CONTAINING PROTEIN"/>
    <property type="match status" value="1"/>
</dbReference>
<evidence type="ECO:0000313" key="4">
    <source>
        <dbReference type="Proteomes" id="UP001281003"/>
    </source>
</evidence>
<dbReference type="Pfam" id="PF26082">
    <property type="entry name" value="zf-C2H2_AcuF"/>
    <property type="match status" value="1"/>
</dbReference>
<protein>
    <recommendedName>
        <fullName evidence="2">C2H2-type domain-containing protein</fullName>
    </recommendedName>
</protein>
<proteinExistence type="predicted"/>